<evidence type="ECO:0000313" key="3">
    <source>
        <dbReference type="EMBL" id="TGB03245.1"/>
    </source>
</evidence>
<feature type="region of interest" description="Disordered" evidence="1">
    <location>
        <begin position="33"/>
        <end position="52"/>
    </location>
</feature>
<gene>
    <name evidence="3" type="ORF">E4099_19785</name>
</gene>
<dbReference type="Proteomes" id="UP000297948">
    <property type="component" value="Unassembled WGS sequence"/>
</dbReference>
<keyword evidence="2" id="KW-0732">Signal</keyword>
<evidence type="ECO:0008006" key="5">
    <source>
        <dbReference type="Google" id="ProtNLM"/>
    </source>
</evidence>
<accession>A0A4Z0H1V9</accession>
<comment type="caution">
    <text evidence="3">The sequence shown here is derived from an EMBL/GenBank/DDBJ whole genome shotgun (WGS) entry which is preliminary data.</text>
</comment>
<evidence type="ECO:0000256" key="2">
    <source>
        <dbReference type="SAM" id="SignalP"/>
    </source>
</evidence>
<dbReference type="RefSeq" id="WP_135340426.1">
    <property type="nucleotide sequence ID" value="NZ_JBHLTX010000055.1"/>
</dbReference>
<reference evidence="3 4" key="1">
    <citation type="submission" date="2019-03" db="EMBL/GenBank/DDBJ databases">
        <authorList>
            <person name="Gonzalez-Pimentel J.L."/>
        </authorList>
    </citation>
    <scope>NUCLEOTIDE SEQUENCE [LARGE SCALE GENOMIC DNA]</scope>
    <source>
        <strain evidence="3 4">JCM 31289</strain>
    </source>
</reference>
<feature type="signal peptide" evidence="2">
    <location>
        <begin position="1"/>
        <end position="32"/>
    </location>
</feature>
<keyword evidence="4" id="KW-1185">Reference proteome</keyword>
<sequence>MKSTRVRFVRRTATAVACAAVLLPLTACNDSAVESDDAGKGSQGTHAGAKPNGVDKLAAKEIYDKGMQANADAGSFREQMQRSDAKSDLRLSATECVGKVDLLQHGSFEVIRKDSDIWGKVDAAFAAWAKENGEVVPADKWMHGGPENTVMKALSSYCHHEQFTKPDTADVEMTKGPVTRVGGASVVPITQKEAGKSRTYYVATTGTPNVVKEDSTTGGQAPDLVFSEFGVAVGAKAPAGPIVEAPQG</sequence>
<protein>
    <recommendedName>
        <fullName evidence="5">Lipoprotein</fullName>
    </recommendedName>
</protein>
<evidence type="ECO:0000256" key="1">
    <source>
        <dbReference type="SAM" id="MobiDB-lite"/>
    </source>
</evidence>
<name>A0A4Z0H1V9_9ACTN</name>
<organism evidence="3 4">
    <name type="scientific">Streptomyces palmae</name>
    <dbReference type="NCBI Taxonomy" id="1701085"/>
    <lineage>
        <taxon>Bacteria</taxon>
        <taxon>Bacillati</taxon>
        <taxon>Actinomycetota</taxon>
        <taxon>Actinomycetes</taxon>
        <taxon>Kitasatosporales</taxon>
        <taxon>Streptomycetaceae</taxon>
        <taxon>Streptomyces</taxon>
    </lineage>
</organism>
<proteinExistence type="predicted"/>
<dbReference type="EMBL" id="SRID01000196">
    <property type="protein sequence ID" value="TGB03245.1"/>
    <property type="molecule type" value="Genomic_DNA"/>
</dbReference>
<dbReference type="OrthoDB" id="4350224at2"/>
<evidence type="ECO:0000313" key="4">
    <source>
        <dbReference type="Proteomes" id="UP000297948"/>
    </source>
</evidence>
<dbReference type="AlphaFoldDB" id="A0A4Z0H1V9"/>
<feature type="chain" id="PRO_5021501827" description="Lipoprotein" evidence="2">
    <location>
        <begin position="33"/>
        <end position="248"/>
    </location>
</feature>